<reference evidence="2 3" key="1">
    <citation type="submission" date="2018-03" db="EMBL/GenBank/DDBJ databases">
        <authorList>
            <person name="Keele B.F."/>
        </authorList>
    </citation>
    <scope>NUCLEOTIDE SEQUENCE [LARGE SCALE GENOMIC DNA]</scope>
    <source>
        <strain evidence="2 3">IB-3</strain>
    </source>
</reference>
<proteinExistence type="predicted"/>
<comment type="caution">
    <text evidence="2">The sequence shown here is derived from an EMBL/GenBank/DDBJ whole genome shotgun (WGS) entry which is preliminary data.</text>
</comment>
<dbReference type="Proteomes" id="UP000244867">
    <property type="component" value="Unassembled WGS sequence"/>
</dbReference>
<name>A0A2R7YUA8_9ACTN</name>
<dbReference type="AlphaFoldDB" id="A0A2R7YUA8"/>
<accession>A0A2R7YUA8</accession>
<gene>
    <name evidence="2" type="ORF">C7S10_15250</name>
</gene>
<dbReference type="InterPro" id="IPR036513">
    <property type="entry name" value="STAS_dom_sf"/>
</dbReference>
<dbReference type="InterPro" id="IPR002645">
    <property type="entry name" value="STAS_dom"/>
</dbReference>
<feature type="domain" description="STAS" evidence="1">
    <location>
        <begin position="27"/>
        <end position="135"/>
    </location>
</feature>
<dbReference type="Pfam" id="PF01740">
    <property type="entry name" value="STAS"/>
    <property type="match status" value="1"/>
</dbReference>
<keyword evidence="3" id="KW-1185">Reference proteome</keyword>
<evidence type="ECO:0000313" key="2">
    <source>
        <dbReference type="EMBL" id="PUA79921.1"/>
    </source>
</evidence>
<dbReference type="RefSeq" id="WP_108345311.1">
    <property type="nucleotide sequence ID" value="NZ_PYXZ01000007.1"/>
</dbReference>
<organism evidence="2 3">
    <name type="scientific">Nocardioides currus</name>
    <dbReference type="NCBI Taxonomy" id="2133958"/>
    <lineage>
        <taxon>Bacteria</taxon>
        <taxon>Bacillati</taxon>
        <taxon>Actinomycetota</taxon>
        <taxon>Actinomycetes</taxon>
        <taxon>Propionibacteriales</taxon>
        <taxon>Nocardioidaceae</taxon>
        <taxon>Nocardioides</taxon>
    </lineage>
</organism>
<dbReference type="EMBL" id="PYXZ01000007">
    <property type="protein sequence ID" value="PUA79921.1"/>
    <property type="molecule type" value="Genomic_DNA"/>
</dbReference>
<evidence type="ECO:0000313" key="3">
    <source>
        <dbReference type="Proteomes" id="UP000244867"/>
    </source>
</evidence>
<dbReference type="PROSITE" id="PS50801">
    <property type="entry name" value="STAS"/>
    <property type="match status" value="1"/>
</dbReference>
<dbReference type="SUPFAM" id="SSF52091">
    <property type="entry name" value="SpoIIaa-like"/>
    <property type="match status" value="1"/>
</dbReference>
<dbReference type="Gene3D" id="3.30.750.24">
    <property type="entry name" value="STAS domain"/>
    <property type="match status" value="1"/>
</dbReference>
<evidence type="ECO:0000259" key="1">
    <source>
        <dbReference type="PROSITE" id="PS50801"/>
    </source>
</evidence>
<sequence length="152" mass="15705">MSYLDSRLGGVVGSMVDGPGDSIAPVHRPHASAPGRIATIRCRSEVTGFHVANLVADLTDAAAGSDVVLVDLSRTIRIDAAGLGALVSGARACREAHSELCIVGAAGMVARALRFTGLSRALSSYSTLDEAVEQALLPESVDEPLVIRSHSE</sequence>
<dbReference type="OrthoDB" id="4249752at2"/>
<protein>
    <recommendedName>
        <fullName evidence="1">STAS domain-containing protein</fullName>
    </recommendedName>
</protein>
<dbReference type="CDD" id="cd07043">
    <property type="entry name" value="STAS_anti-anti-sigma_factors"/>
    <property type="match status" value="1"/>
</dbReference>